<dbReference type="EMBL" id="JRLV01000026">
    <property type="protein sequence ID" value="KGO78809.1"/>
    <property type="molecule type" value="Genomic_DNA"/>
</dbReference>
<evidence type="ECO:0000313" key="2">
    <source>
        <dbReference type="Proteomes" id="UP000030129"/>
    </source>
</evidence>
<organism evidence="1 2">
    <name type="scientific">Flavobacterium beibuense F44-8</name>
    <dbReference type="NCBI Taxonomy" id="1406840"/>
    <lineage>
        <taxon>Bacteria</taxon>
        <taxon>Pseudomonadati</taxon>
        <taxon>Bacteroidota</taxon>
        <taxon>Flavobacteriia</taxon>
        <taxon>Flavobacteriales</taxon>
        <taxon>Flavobacteriaceae</taxon>
        <taxon>Flavobacterium</taxon>
    </lineage>
</organism>
<dbReference type="Proteomes" id="UP000030129">
    <property type="component" value="Unassembled WGS sequence"/>
</dbReference>
<dbReference type="RefSeq" id="WP_035136093.1">
    <property type="nucleotide sequence ID" value="NZ_JRLV01000026.1"/>
</dbReference>
<evidence type="ECO:0000313" key="1">
    <source>
        <dbReference type="EMBL" id="KGO78809.1"/>
    </source>
</evidence>
<reference evidence="1 2" key="1">
    <citation type="submission" date="2013-09" db="EMBL/GenBank/DDBJ databases">
        <authorList>
            <person name="Zeng Z."/>
            <person name="Chen C."/>
        </authorList>
    </citation>
    <scope>NUCLEOTIDE SEQUENCE [LARGE SCALE GENOMIC DNA]</scope>
    <source>
        <strain evidence="1 2">F44-8</strain>
    </source>
</reference>
<name>A0A0A2LG07_9FLAO</name>
<accession>A0A0A2LG07</accession>
<comment type="caution">
    <text evidence="1">The sequence shown here is derived from an EMBL/GenBank/DDBJ whole genome shotgun (WGS) entry which is preliminary data.</text>
</comment>
<proteinExistence type="predicted"/>
<sequence length="84" mass="9881">MESYTKEQLIEKGLDYTVIKGETYFPLADIFKEFPEAILKTNTSALARDFKKEFKLSIRADDFYVMSDFDKKILKTLNFNPKNK</sequence>
<gene>
    <name evidence="1" type="ORF">Q763_16615</name>
</gene>
<keyword evidence="2" id="KW-1185">Reference proteome</keyword>
<dbReference type="AlphaFoldDB" id="A0A0A2LG07"/>
<protein>
    <submittedName>
        <fullName evidence="1">Uncharacterized protein</fullName>
    </submittedName>
</protein>